<feature type="non-terminal residue" evidence="3">
    <location>
        <position position="1"/>
    </location>
</feature>
<evidence type="ECO:0000313" key="3">
    <source>
        <dbReference type="EMBL" id="CAA9493900.1"/>
    </source>
</evidence>
<dbReference type="AlphaFoldDB" id="A0A6J4SA65"/>
<accession>A0A6J4SA65</accession>
<proteinExistence type="predicted"/>
<protein>
    <submittedName>
        <fullName evidence="3">NAD-dependent glyceraldehyde-3-phosphate dehydrogenase for arsenate detoxification</fullName>
        <ecNumber evidence="3">1.2.1.12</ecNumber>
    </submittedName>
</protein>
<dbReference type="InterPro" id="IPR020830">
    <property type="entry name" value="GlycerAld_3-P_DH_AS"/>
</dbReference>
<name>A0A6J4SA65_9ACTN</name>
<dbReference type="SUPFAM" id="SSF51735">
    <property type="entry name" value="NAD(P)-binding Rossmann-fold domains"/>
    <property type="match status" value="1"/>
</dbReference>
<dbReference type="PROSITE" id="PS00071">
    <property type="entry name" value="GAPDH"/>
    <property type="match status" value="1"/>
</dbReference>
<dbReference type="SUPFAM" id="SSF55347">
    <property type="entry name" value="Glyceraldehyde-3-phosphate dehydrogenase-like, C-terminal domain"/>
    <property type="match status" value="1"/>
</dbReference>
<evidence type="ECO:0000259" key="2">
    <source>
        <dbReference type="Pfam" id="PF02800"/>
    </source>
</evidence>
<reference evidence="3" key="1">
    <citation type="submission" date="2020-02" db="EMBL/GenBank/DDBJ databases">
        <authorList>
            <person name="Meier V. D."/>
        </authorList>
    </citation>
    <scope>NUCLEOTIDE SEQUENCE</scope>
    <source>
        <strain evidence="3">AVDCRST_MAG30</strain>
    </source>
</reference>
<organism evidence="3">
    <name type="scientific">uncultured Solirubrobacteraceae bacterium</name>
    <dbReference type="NCBI Taxonomy" id="1162706"/>
    <lineage>
        <taxon>Bacteria</taxon>
        <taxon>Bacillati</taxon>
        <taxon>Actinomycetota</taxon>
        <taxon>Thermoleophilia</taxon>
        <taxon>Solirubrobacterales</taxon>
        <taxon>Solirubrobacteraceae</taxon>
        <taxon>environmental samples</taxon>
    </lineage>
</organism>
<dbReference type="Gene3D" id="3.30.360.10">
    <property type="entry name" value="Dihydrodipicolinate Reductase, domain 2"/>
    <property type="match status" value="1"/>
</dbReference>
<dbReference type="InterPro" id="IPR052978">
    <property type="entry name" value="GAP_dehydrogenase"/>
</dbReference>
<dbReference type="InterPro" id="IPR020829">
    <property type="entry name" value="GlycerAld_3-P_DH_cat"/>
</dbReference>
<feature type="domain" description="Glyceraldehyde 3-phosphate dehydrogenase catalytic" evidence="2">
    <location>
        <begin position="38"/>
        <end position="105"/>
    </location>
</feature>
<keyword evidence="1 3" id="KW-0560">Oxidoreductase</keyword>
<gene>
    <name evidence="3" type="ORF">AVDCRST_MAG30-1526</name>
</gene>
<dbReference type="InterPro" id="IPR020831">
    <property type="entry name" value="GlycerAld/Erythrose_P_DH"/>
</dbReference>
<dbReference type="EMBL" id="CADCVS010000211">
    <property type="protein sequence ID" value="CAA9493900.1"/>
    <property type="molecule type" value="Genomic_DNA"/>
</dbReference>
<dbReference type="Pfam" id="PF02800">
    <property type="entry name" value="Gp_dh_C"/>
    <property type="match status" value="1"/>
</dbReference>
<dbReference type="PANTHER" id="PTHR42955">
    <property type="entry name" value="GLYCERALDEHYDE-3-PHOSPHATE DEHYDROGENASE"/>
    <property type="match status" value="1"/>
</dbReference>
<dbReference type="InterPro" id="IPR036291">
    <property type="entry name" value="NAD(P)-bd_dom_sf"/>
</dbReference>
<sequence>GPVKDERALNVVMGVNEDRYDPAIHDIVTAASCTTNCLAPVVKAIHEGIGILRGSITTLHDLTNTQTLLDAPHKDLRRARAAGLSLIPTSTGSATAIGLIFPELAVARGLDA</sequence>
<dbReference type="PRINTS" id="PR00078">
    <property type="entry name" value="G3PDHDRGNASE"/>
</dbReference>
<dbReference type="EC" id="1.2.1.12" evidence="3"/>
<dbReference type="GO" id="GO:0004365">
    <property type="term" value="F:glyceraldehyde-3-phosphate dehydrogenase (NAD+) (phosphorylating) activity"/>
    <property type="evidence" value="ECO:0007669"/>
    <property type="project" value="UniProtKB-EC"/>
</dbReference>
<evidence type="ECO:0000256" key="1">
    <source>
        <dbReference type="ARBA" id="ARBA00023002"/>
    </source>
</evidence>
<dbReference type="PANTHER" id="PTHR42955:SF1">
    <property type="entry name" value="GLYCERALDEHYDE-3-PHOSPHATE DEHYDROGENASE"/>
    <property type="match status" value="1"/>
</dbReference>